<comment type="caution">
    <text evidence="14">The sequence shown here is derived from an EMBL/GenBank/DDBJ whole genome shotgun (WGS) entry which is preliminary data.</text>
</comment>
<keyword evidence="2 10" id="KW-0813">Transport</keyword>
<dbReference type="InterPro" id="IPR000531">
    <property type="entry name" value="Beta-barrel_TonB"/>
</dbReference>
<keyword evidence="15" id="KW-1185">Reference proteome</keyword>
<dbReference type="InterPro" id="IPR039426">
    <property type="entry name" value="TonB-dep_rcpt-like"/>
</dbReference>
<sequence length="643" mass="72273">MRVVVFIVIFFISIPYLGLGQTDTVRVLDEVEVISSPWEQFVPSHKKYTADSVIKSLVPYQNLASRLNYIAPVNIRSYGVTGLTTISQRGFGGGRTKILWHGIDLQSLSNGSLDIGQIPAFFFDNMTLYSGGQSAVAGSAAIGGILNLEPLDAKTRGDNQSQLFLRAASFGSLTAGGKTELSKGKHSGDIKIFYQKSDNDYPFINTYKSGAPKERLAHANRESGSVSADYSFQLSDKIKLSSSYWGLFSDSQLPPLASKTSGSQEEQNDRYHRGAVNFSVKDQQYDLRFTSGVDLQKILYLNNATDLESETTSFRWQNNLLYTYYLDNWTFNFTGKANREEVTFNNEGYPRIKERLTGELSGFIRYEPKAGTIFTAGINQSMAEDISIPTTPSLSVSHQLGSVLTVHGEFSRVFRIPTFNDLYWQGAGAKGNPDLRPESGYNGGIGINFKTSPAKYFNSSLSLDLYSTTLNDQIVWAPDSEGDWTPMNLQKVWSRGIELESVSSIRYGESEFLLRLNYQMTRASLMKDNTISDEYTGTENQLFYTPEHIFGANLSVKYRRWLLAIFNQFTGDQYTTLDNNERWKLEGWFLSDVNLAYIFSVGKNKISVSGEVKNIFDTEYEVRRERIMPGRNYGISINLLLNH</sequence>
<evidence type="ECO:0000256" key="8">
    <source>
        <dbReference type="ARBA" id="ARBA00023170"/>
    </source>
</evidence>
<dbReference type="Pfam" id="PF07715">
    <property type="entry name" value="Plug"/>
    <property type="match status" value="1"/>
</dbReference>
<dbReference type="Gene3D" id="2.40.170.20">
    <property type="entry name" value="TonB-dependent receptor, beta-barrel domain"/>
    <property type="match status" value="1"/>
</dbReference>
<evidence type="ECO:0000259" key="12">
    <source>
        <dbReference type="Pfam" id="PF00593"/>
    </source>
</evidence>
<feature type="domain" description="TonB-dependent receptor plug" evidence="13">
    <location>
        <begin position="56"/>
        <end position="145"/>
    </location>
</feature>
<evidence type="ECO:0000313" key="15">
    <source>
        <dbReference type="Proteomes" id="UP001209885"/>
    </source>
</evidence>
<evidence type="ECO:0000256" key="1">
    <source>
        <dbReference type="ARBA" id="ARBA00004571"/>
    </source>
</evidence>
<dbReference type="PANTHER" id="PTHR30069:SF29">
    <property type="entry name" value="HEMOGLOBIN AND HEMOGLOBIN-HAPTOGLOBIN-BINDING PROTEIN 1-RELATED"/>
    <property type="match status" value="1"/>
</dbReference>
<dbReference type="SUPFAM" id="SSF56935">
    <property type="entry name" value="Porins"/>
    <property type="match status" value="1"/>
</dbReference>
<keyword evidence="7 10" id="KW-0472">Membrane</keyword>
<keyword evidence="9 10" id="KW-0998">Cell outer membrane</keyword>
<keyword evidence="4 10" id="KW-0812">Transmembrane</keyword>
<keyword evidence="3 10" id="KW-1134">Transmembrane beta strand</keyword>
<evidence type="ECO:0000259" key="13">
    <source>
        <dbReference type="Pfam" id="PF07715"/>
    </source>
</evidence>
<dbReference type="Pfam" id="PF00593">
    <property type="entry name" value="TonB_dep_Rec_b-barrel"/>
    <property type="match status" value="1"/>
</dbReference>
<evidence type="ECO:0000256" key="5">
    <source>
        <dbReference type="ARBA" id="ARBA00022729"/>
    </source>
</evidence>
<dbReference type="InterPro" id="IPR037066">
    <property type="entry name" value="Plug_dom_sf"/>
</dbReference>
<gene>
    <name evidence="14" type="ORF">OO013_14605</name>
</gene>
<dbReference type="Gene3D" id="2.170.130.10">
    <property type="entry name" value="TonB-dependent receptor, plug domain"/>
    <property type="match status" value="1"/>
</dbReference>
<accession>A0ABT3RUT7</accession>
<organism evidence="14 15">
    <name type="scientific">Mangrovivirga halotolerans</name>
    <dbReference type="NCBI Taxonomy" id="2993936"/>
    <lineage>
        <taxon>Bacteria</taxon>
        <taxon>Pseudomonadati</taxon>
        <taxon>Bacteroidota</taxon>
        <taxon>Cytophagia</taxon>
        <taxon>Cytophagales</taxon>
        <taxon>Mangrovivirgaceae</taxon>
        <taxon>Mangrovivirga</taxon>
    </lineage>
</organism>
<evidence type="ECO:0000256" key="9">
    <source>
        <dbReference type="ARBA" id="ARBA00023237"/>
    </source>
</evidence>
<evidence type="ECO:0000256" key="4">
    <source>
        <dbReference type="ARBA" id="ARBA00022692"/>
    </source>
</evidence>
<evidence type="ECO:0000256" key="11">
    <source>
        <dbReference type="RuleBase" id="RU003357"/>
    </source>
</evidence>
<evidence type="ECO:0000256" key="3">
    <source>
        <dbReference type="ARBA" id="ARBA00022452"/>
    </source>
</evidence>
<comment type="similarity">
    <text evidence="10 11">Belongs to the TonB-dependent receptor family.</text>
</comment>
<keyword evidence="5" id="KW-0732">Signal</keyword>
<name>A0ABT3RUT7_9BACT</name>
<dbReference type="InterPro" id="IPR012910">
    <property type="entry name" value="Plug_dom"/>
</dbReference>
<keyword evidence="8 14" id="KW-0675">Receptor</keyword>
<comment type="subcellular location">
    <subcellularLocation>
        <location evidence="1 10">Cell outer membrane</location>
        <topology evidence="1 10">Multi-pass membrane protein</topology>
    </subcellularLocation>
</comment>
<dbReference type="PROSITE" id="PS52016">
    <property type="entry name" value="TONB_DEPENDENT_REC_3"/>
    <property type="match status" value="1"/>
</dbReference>
<dbReference type="PANTHER" id="PTHR30069">
    <property type="entry name" value="TONB-DEPENDENT OUTER MEMBRANE RECEPTOR"/>
    <property type="match status" value="1"/>
</dbReference>
<evidence type="ECO:0000256" key="6">
    <source>
        <dbReference type="ARBA" id="ARBA00023077"/>
    </source>
</evidence>
<keyword evidence="6 11" id="KW-0798">TonB box</keyword>
<proteinExistence type="inferred from homology"/>
<dbReference type="Proteomes" id="UP001209885">
    <property type="component" value="Unassembled WGS sequence"/>
</dbReference>
<dbReference type="EMBL" id="JAPFQN010000007">
    <property type="protein sequence ID" value="MCX2745108.1"/>
    <property type="molecule type" value="Genomic_DNA"/>
</dbReference>
<feature type="domain" description="TonB-dependent receptor-like beta-barrel" evidence="12">
    <location>
        <begin position="193"/>
        <end position="615"/>
    </location>
</feature>
<dbReference type="InterPro" id="IPR036942">
    <property type="entry name" value="Beta-barrel_TonB_sf"/>
</dbReference>
<reference evidence="14 15" key="1">
    <citation type="submission" date="2022-11" db="EMBL/GenBank/DDBJ databases">
        <title>The characterization of three novel Bacteroidetes species and genomic analysis of their roles in tidal elemental geochemical cycles.</title>
        <authorList>
            <person name="Ma K."/>
        </authorList>
    </citation>
    <scope>NUCLEOTIDE SEQUENCE [LARGE SCALE GENOMIC DNA]</scope>
    <source>
        <strain evidence="14 15">M17</strain>
    </source>
</reference>
<evidence type="ECO:0000256" key="10">
    <source>
        <dbReference type="PROSITE-ProRule" id="PRU01360"/>
    </source>
</evidence>
<protein>
    <submittedName>
        <fullName evidence="14">TonB-dependent receptor</fullName>
    </submittedName>
</protein>
<evidence type="ECO:0000313" key="14">
    <source>
        <dbReference type="EMBL" id="MCX2745108.1"/>
    </source>
</evidence>
<dbReference type="RefSeq" id="WP_266057654.1">
    <property type="nucleotide sequence ID" value="NZ_JAPFQN010000007.1"/>
</dbReference>
<evidence type="ECO:0000256" key="7">
    <source>
        <dbReference type="ARBA" id="ARBA00023136"/>
    </source>
</evidence>
<evidence type="ECO:0000256" key="2">
    <source>
        <dbReference type="ARBA" id="ARBA00022448"/>
    </source>
</evidence>